<reference evidence="1" key="1">
    <citation type="submission" date="2023-05" db="EMBL/GenBank/DDBJ databases">
        <title>Cataloging the Phylogenetic Diversity of Human Bladder Bacteria.</title>
        <authorList>
            <person name="Du J."/>
        </authorList>
    </citation>
    <scope>NUCLEOTIDE SEQUENCE</scope>
    <source>
        <strain evidence="1">UMB0765</strain>
    </source>
</reference>
<name>A0AAW6YL51_9STRE</name>
<gene>
    <name evidence="1" type="ORF">QP487_11550</name>
</gene>
<feature type="non-terminal residue" evidence="1">
    <location>
        <position position="1"/>
    </location>
</feature>
<proteinExistence type="predicted"/>
<organism evidence="1 2">
    <name type="scientific">Streptococcus pasteurianus</name>
    <dbReference type="NCBI Taxonomy" id="197614"/>
    <lineage>
        <taxon>Bacteria</taxon>
        <taxon>Bacillati</taxon>
        <taxon>Bacillota</taxon>
        <taxon>Bacilli</taxon>
        <taxon>Lactobacillales</taxon>
        <taxon>Streptococcaceae</taxon>
        <taxon>Streptococcus</taxon>
    </lineage>
</organism>
<evidence type="ECO:0000313" key="1">
    <source>
        <dbReference type="EMBL" id="MDK7294044.1"/>
    </source>
</evidence>
<protein>
    <submittedName>
        <fullName evidence="1">Uncharacterized protein</fullName>
    </submittedName>
</protein>
<dbReference type="AlphaFoldDB" id="A0AAW6YL51"/>
<accession>A0AAW6YL51</accession>
<sequence>NKNSRDVEAAGYKVVASYLSKEGSAAYESAVNSLPQNQRAKAAKDFLLNNPDAIQETKYAYTNEDGRYSIRFDNKKMDENNTEYMYMQIFDRDGNLVNAYNGFTTPVFRSPAENQ</sequence>
<evidence type="ECO:0000313" key="2">
    <source>
        <dbReference type="Proteomes" id="UP001237917"/>
    </source>
</evidence>
<dbReference type="Proteomes" id="UP001237917">
    <property type="component" value="Unassembled WGS sequence"/>
</dbReference>
<dbReference type="RefSeq" id="WP_285362505.1">
    <property type="nucleotide sequence ID" value="NZ_JASOPU010000088.1"/>
</dbReference>
<dbReference type="EMBL" id="JASOPU010000088">
    <property type="protein sequence ID" value="MDK7294044.1"/>
    <property type="molecule type" value="Genomic_DNA"/>
</dbReference>
<feature type="non-terminal residue" evidence="1">
    <location>
        <position position="115"/>
    </location>
</feature>
<comment type="caution">
    <text evidence="1">The sequence shown here is derived from an EMBL/GenBank/DDBJ whole genome shotgun (WGS) entry which is preliminary data.</text>
</comment>